<accession>A0A3E0DSY3</accession>
<protein>
    <submittedName>
        <fullName evidence="1">Outer membrane usher protein FimD/PapC</fullName>
    </submittedName>
</protein>
<name>A0A3E0DSY3_9GAMM</name>
<dbReference type="Pfam" id="PF00577">
    <property type="entry name" value="Usher"/>
    <property type="match status" value="1"/>
</dbReference>
<comment type="caution">
    <text evidence="1">The sequence shown here is derived from an EMBL/GenBank/DDBJ whole genome shotgun (WGS) entry which is preliminary data.</text>
</comment>
<dbReference type="InterPro" id="IPR000015">
    <property type="entry name" value="Fimb_usher"/>
</dbReference>
<dbReference type="RefSeq" id="WP_245959046.1">
    <property type="nucleotide sequence ID" value="NZ_QUNG01000001.1"/>
</dbReference>
<gene>
    <name evidence="1" type="ORF">DFP81_101208</name>
</gene>
<dbReference type="GO" id="GO:0009297">
    <property type="term" value="P:pilus assembly"/>
    <property type="evidence" value="ECO:0007669"/>
    <property type="project" value="InterPro"/>
</dbReference>
<dbReference type="Proteomes" id="UP000256542">
    <property type="component" value="Unassembled WGS sequence"/>
</dbReference>
<proteinExistence type="predicted"/>
<dbReference type="GO" id="GO:0015473">
    <property type="term" value="F:fimbrial usher porin activity"/>
    <property type="evidence" value="ECO:0007669"/>
    <property type="project" value="InterPro"/>
</dbReference>
<evidence type="ECO:0000313" key="2">
    <source>
        <dbReference type="Proteomes" id="UP000256542"/>
    </source>
</evidence>
<organism evidence="1 2">
    <name type="scientific">Marinomonas pollencensis</name>
    <dbReference type="NCBI Taxonomy" id="491954"/>
    <lineage>
        <taxon>Bacteria</taxon>
        <taxon>Pseudomonadati</taxon>
        <taxon>Pseudomonadota</taxon>
        <taxon>Gammaproteobacteria</taxon>
        <taxon>Oceanospirillales</taxon>
        <taxon>Oceanospirillaceae</taxon>
        <taxon>Marinomonas</taxon>
    </lineage>
</organism>
<sequence>MNKTSIGQLTLSVTPEDALLLKWSELEPSLVKMLYPSALTALKSELDGELISQQSLESQGFSVTFDLSDFSLKMSAPIELIRPQTLSARTNSARPKSDQPADISGYLNLYSSYLYQRDEVEETISEQLDIRSEMVMNWQGWVIENENEYSSVSATGESSITRTGSRLVHDLPLDGARIEIGDNYSFGSYFQSSTRMLGVSITHDYSLVSDRIIQPSASRSFTLTSPSSVEVLVDDQVIRRLNLASGVYSLNDIPLSEGSNDITLRITDNVGVVTYVNFDVTTGLDLFAKGELEYELHVGVPAELQDQLEYQYAEPFISGYLDYGMTTDWTVGANAQADEFVQQVGLKNIYASPIGQIAFENAFSSSDENGQAYRVVYSTFTDNSPAHKDFSLGYEHATRYFRRLGYRPDTSDTNVNSEHQILANYSFFVTPTFQTSLSANLSRNYDQEELNKSFAVLFSQDLAKGQFRYSVGGQWEENQGENDWSVSLSLSYKLSSQRKVKLSHQSSRDSTRLEFNQENDQRYVGALNVRAGIEKNDENEAALDLSTLYNGNRFTASFDQASYYDQLNAQSAQHQSRLSLSSSVAFAGGHWAVGKTIDDSFAVVDAHPTLGDKTIVLGSYDDEYRASNKDFDSILINDLSSYSYSSVTVDVNDLAPGYDIGSGVLSFYPSYRSGYGMVVGTEANISVIATLLDENKEPLALQVGTAVCTTDSKKKENIFFTNRSGRFAITGLKPCLYEVTLKDAKSSTFKIDVKKGEQLQRKGEIYVH</sequence>
<dbReference type="PANTHER" id="PTHR30451">
    <property type="entry name" value="OUTER MEMBRANE USHER PROTEIN"/>
    <property type="match status" value="1"/>
</dbReference>
<dbReference type="EMBL" id="QUNG01000001">
    <property type="protein sequence ID" value="REG86643.1"/>
    <property type="molecule type" value="Genomic_DNA"/>
</dbReference>
<dbReference type="PANTHER" id="PTHR30451:SF5">
    <property type="entry name" value="SLR0019 PROTEIN"/>
    <property type="match status" value="1"/>
</dbReference>
<dbReference type="AlphaFoldDB" id="A0A3E0DSY3"/>
<reference evidence="1 2" key="1">
    <citation type="submission" date="2018-08" db="EMBL/GenBank/DDBJ databases">
        <title>Genomic Encyclopedia of Type Strains, Phase III (KMG-III): the genomes of soil and plant-associated and newly described type strains.</title>
        <authorList>
            <person name="Whitman W."/>
        </authorList>
    </citation>
    <scope>NUCLEOTIDE SEQUENCE [LARGE SCALE GENOMIC DNA]</scope>
    <source>
        <strain evidence="1 2">CECT 7375</strain>
    </source>
</reference>
<evidence type="ECO:0000313" key="1">
    <source>
        <dbReference type="EMBL" id="REG86643.1"/>
    </source>
</evidence>
<keyword evidence="2" id="KW-1185">Reference proteome</keyword>
<dbReference type="Gene3D" id="2.60.40.3110">
    <property type="match status" value="1"/>
</dbReference>
<dbReference type="GO" id="GO:0009279">
    <property type="term" value="C:cell outer membrane"/>
    <property type="evidence" value="ECO:0007669"/>
    <property type="project" value="TreeGrafter"/>
</dbReference>